<dbReference type="EMBL" id="FMHT01000003">
    <property type="protein sequence ID" value="SCL27024.1"/>
    <property type="molecule type" value="Genomic_DNA"/>
</dbReference>
<gene>
    <name evidence="1" type="ORF">GA0070616_3420</name>
</gene>
<evidence type="ECO:0000313" key="2">
    <source>
        <dbReference type="Proteomes" id="UP000199699"/>
    </source>
</evidence>
<name>A0A1C6SCK4_9ACTN</name>
<dbReference type="RefSeq" id="WP_091083155.1">
    <property type="nucleotide sequence ID" value="NZ_FMHT01000003.1"/>
</dbReference>
<dbReference type="AlphaFoldDB" id="A0A1C6SCK4"/>
<dbReference type="Proteomes" id="UP000199699">
    <property type="component" value="Unassembled WGS sequence"/>
</dbReference>
<protein>
    <recommendedName>
        <fullName evidence="3">Flavin reductase</fullName>
    </recommendedName>
</protein>
<proteinExistence type="predicted"/>
<sequence>MAADRSEGGAARPGDHAPLTPGWACDTCGEEWPCAPKRDLLLAEYRRDRAMLSVYLGACLAAATQDLHVGGPATVTCLQQRFIGWLPRRAKGF</sequence>
<organism evidence="1 2">
    <name type="scientific">Micromonospora nigra</name>
    <dbReference type="NCBI Taxonomy" id="145857"/>
    <lineage>
        <taxon>Bacteria</taxon>
        <taxon>Bacillati</taxon>
        <taxon>Actinomycetota</taxon>
        <taxon>Actinomycetes</taxon>
        <taxon>Micromonosporales</taxon>
        <taxon>Micromonosporaceae</taxon>
        <taxon>Micromonospora</taxon>
    </lineage>
</organism>
<accession>A0A1C6SCK4</accession>
<keyword evidence="2" id="KW-1185">Reference proteome</keyword>
<evidence type="ECO:0000313" key="1">
    <source>
        <dbReference type="EMBL" id="SCL27024.1"/>
    </source>
</evidence>
<reference evidence="1 2" key="1">
    <citation type="submission" date="2016-06" db="EMBL/GenBank/DDBJ databases">
        <authorList>
            <person name="Kjaerup R.B."/>
            <person name="Dalgaard T.S."/>
            <person name="Juul-Madsen H.R."/>
        </authorList>
    </citation>
    <scope>NUCLEOTIDE SEQUENCE [LARGE SCALE GENOMIC DNA]</scope>
    <source>
        <strain evidence="1 2">DSM 43818</strain>
    </source>
</reference>
<dbReference type="OrthoDB" id="3393036at2"/>
<evidence type="ECO:0008006" key="3">
    <source>
        <dbReference type="Google" id="ProtNLM"/>
    </source>
</evidence>